<dbReference type="Proteomes" id="UP000238479">
    <property type="component" value="Chromosome 3"/>
</dbReference>
<evidence type="ECO:0000256" key="4">
    <source>
        <dbReference type="ARBA" id="ARBA00022723"/>
    </source>
</evidence>
<dbReference type="AlphaFoldDB" id="A0A2P6REK2"/>
<accession>A0A2P6REK2</accession>
<dbReference type="InterPro" id="IPR036396">
    <property type="entry name" value="Cyt_P450_sf"/>
</dbReference>
<proteinExistence type="inferred from homology"/>
<evidence type="ECO:0000256" key="2">
    <source>
        <dbReference type="ARBA" id="ARBA00010617"/>
    </source>
</evidence>
<dbReference type="PANTHER" id="PTHR47955:SF19">
    <property type="entry name" value="CYTOCHROME P450 71A9-LIKE ISOFORM X1"/>
    <property type="match status" value="1"/>
</dbReference>
<dbReference type="SUPFAM" id="SSF48264">
    <property type="entry name" value="Cytochrome P450"/>
    <property type="match status" value="1"/>
</dbReference>
<comment type="caution">
    <text evidence="8">The sequence shown here is derived from an EMBL/GenBank/DDBJ whole genome shotgun (WGS) entry which is preliminary data.</text>
</comment>
<evidence type="ECO:0000256" key="7">
    <source>
        <dbReference type="ARBA" id="ARBA00023033"/>
    </source>
</evidence>
<keyword evidence="4" id="KW-0479">Metal-binding</keyword>
<evidence type="ECO:0000313" key="9">
    <source>
        <dbReference type="Proteomes" id="UP000238479"/>
    </source>
</evidence>
<evidence type="ECO:0000256" key="6">
    <source>
        <dbReference type="ARBA" id="ARBA00023004"/>
    </source>
</evidence>
<evidence type="ECO:0000313" key="8">
    <source>
        <dbReference type="EMBL" id="PRQ44856.1"/>
    </source>
</evidence>
<evidence type="ECO:0000256" key="3">
    <source>
        <dbReference type="ARBA" id="ARBA00022617"/>
    </source>
</evidence>
<dbReference type="PANTHER" id="PTHR47955">
    <property type="entry name" value="CYTOCHROME P450 FAMILY 71 PROTEIN"/>
    <property type="match status" value="1"/>
</dbReference>
<gene>
    <name evidence="8" type="ORF">RchiOBHm_Chr3g0483831</name>
</gene>
<name>A0A2P6REK2_ROSCH</name>
<evidence type="ECO:0000256" key="1">
    <source>
        <dbReference type="ARBA" id="ARBA00001971"/>
    </source>
</evidence>
<dbReference type="STRING" id="74649.A0A2P6REK2"/>
<evidence type="ECO:0000256" key="5">
    <source>
        <dbReference type="ARBA" id="ARBA00023002"/>
    </source>
</evidence>
<dbReference type="EC" id="1.14.14.143" evidence="8"/>
<comment type="cofactor">
    <cofactor evidence="1">
        <name>heme</name>
        <dbReference type="ChEBI" id="CHEBI:30413"/>
    </cofactor>
</comment>
<dbReference type="Gene3D" id="1.10.630.10">
    <property type="entry name" value="Cytochrome P450"/>
    <property type="match status" value="1"/>
</dbReference>
<keyword evidence="3" id="KW-0349">Heme</keyword>
<protein>
    <submittedName>
        <fullName evidence="8">Putative (+)-menthofuran synthase</fullName>
        <ecNumber evidence="8">1.14.14.143</ecNumber>
    </submittedName>
</protein>
<comment type="similarity">
    <text evidence="2">Belongs to the cytochrome P450 family.</text>
</comment>
<keyword evidence="9" id="KW-1185">Reference proteome</keyword>
<organism evidence="8 9">
    <name type="scientific">Rosa chinensis</name>
    <name type="common">China rose</name>
    <dbReference type="NCBI Taxonomy" id="74649"/>
    <lineage>
        <taxon>Eukaryota</taxon>
        <taxon>Viridiplantae</taxon>
        <taxon>Streptophyta</taxon>
        <taxon>Embryophyta</taxon>
        <taxon>Tracheophyta</taxon>
        <taxon>Spermatophyta</taxon>
        <taxon>Magnoliopsida</taxon>
        <taxon>eudicotyledons</taxon>
        <taxon>Gunneridae</taxon>
        <taxon>Pentapetalae</taxon>
        <taxon>rosids</taxon>
        <taxon>fabids</taxon>
        <taxon>Rosales</taxon>
        <taxon>Rosaceae</taxon>
        <taxon>Rosoideae</taxon>
        <taxon>Rosoideae incertae sedis</taxon>
        <taxon>Rosa</taxon>
    </lineage>
</organism>
<dbReference type="EMBL" id="PDCK01000041">
    <property type="protein sequence ID" value="PRQ44856.1"/>
    <property type="molecule type" value="Genomic_DNA"/>
</dbReference>
<dbReference type="Gramene" id="PRQ44856">
    <property type="protein sequence ID" value="PRQ44856"/>
    <property type="gene ID" value="RchiOBHm_Chr3g0483831"/>
</dbReference>
<keyword evidence="7" id="KW-0503">Monooxygenase</keyword>
<keyword evidence="6" id="KW-0408">Iron</keyword>
<dbReference type="GO" id="GO:0052582">
    <property type="term" value="F:(+)-menthofuran synthase activity"/>
    <property type="evidence" value="ECO:0007669"/>
    <property type="project" value="UniProtKB-EC"/>
</dbReference>
<keyword evidence="5 8" id="KW-0560">Oxidoreductase</keyword>
<reference evidence="8 9" key="1">
    <citation type="journal article" date="2018" name="Nat. Genet.">
        <title>The Rosa genome provides new insights in the design of modern roses.</title>
        <authorList>
            <person name="Bendahmane M."/>
        </authorList>
    </citation>
    <scope>NUCLEOTIDE SEQUENCE [LARGE SCALE GENOMIC DNA]</scope>
    <source>
        <strain evidence="9">cv. Old Blush</strain>
    </source>
</reference>
<sequence>MAREVLKTHDLFFSGRPALYVAKKLSYGCVNLSFAPFGEYWREVRKFVILELLGPKKVQMFQSVRDEEYDGEGEIGMSRSHELLKESVVLLGGLYVSDFLPWISWINKFSGLEQRVDK</sequence>
<dbReference type="GO" id="GO:0020037">
    <property type="term" value="F:heme binding"/>
    <property type="evidence" value="ECO:0007669"/>
    <property type="project" value="InterPro"/>
</dbReference>
<dbReference type="GO" id="GO:0005506">
    <property type="term" value="F:iron ion binding"/>
    <property type="evidence" value="ECO:0007669"/>
    <property type="project" value="InterPro"/>
</dbReference>